<evidence type="ECO:0000256" key="1">
    <source>
        <dbReference type="SAM" id="Phobius"/>
    </source>
</evidence>
<name>A0ABZ0HRI1_9HYPH</name>
<keyword evidence="1" id="KW-1133">Transmembrane helix</keyword>
<dbReference type="Pfam" id="PF07332">
    <property type="entry name" value="Phage_holin_3_6"/>
    <property type="match status" value="1"/>
</dbReference>
<dbReference type="Proteomes" id="UP001626536">
    <property type="component" value="Chromosome"/>
</dbReference>
<dbReference type="InterPro" id="IPR009937">
    <property type="entry name" value="Phage_holin_3_6"/>
</dbReference>
<feature type="transmembrane region" description="Helical" evidence="1">
    <location>
        <begin position="58"/>
        <end position="81"/>
    </location>
</feature>
<dbReference type="RefSeq" id="WP_407339249.1">
    <property type="nucleotide sequence ID" value="NZ_CP136862.1"/>
</dbReference>
<keyword evidence="3" id="KW-1185">Reference proteome</keyword>
<sequence length="179" mass="18614">MTALITRLARDAAAPIGQMGERLLKMATLLFVAMCCLFFASVFLTIALYTFIQTFEGTAIAALGVGALYVGVGLICIILALRSSAPPGSAASVAAAPVETDEKRPEPSPEFATNIDGTIAPILDILRDGGFERERLAVEAGATIAKQLNPFSVVAFATVAGFMLGRVLGRRDPPGDAAA</sequence>
<protein>
    <submittedName>
        <fullName evidence="2">Phage holin family protein</fullName>
    </submittedName>
</protein>
<evidence type="ECO:0000313" key="3">
    <source>
        <dbReference type="Proteomes" id="UP001626536"/>
    </source>
</evidence>
<evidence type="ECO:0000313" key="2">
    <source>
        <dbReference type="EMBL" id="WOJ89803.1"/>
    </source>
</evidence>
<proteinExistence type="predicted"/>
<dbReference type="EMBL" id="CP136862">
    <property type="protein sequence ID" value="WOJ89803.1"/>
    <property type="molecule type" value="Genomic_DNA"/>
</dbReference>
<keyword evidence="1" id="KW-0472">Membrane</keyword>
<keyword evidence="1" id="KW-0812">Transmembrane</keyword>
<accession>A0ABZ0HRI1</accession>
<reference evidence="2 3" key="1">
    <citation type="submission" date="2023-10" db="EMBL/GenBank/DDBJ databases">
        <title>Novel methanotroph of the genus Methylocapsa from a subarctic wetland.</title>
        <authorList>
            <person name="Belova S.E."/>
            <person name="Oshkin I.Y."/>
            <person name="Miroshnikov K."/>
            <person name="Dedysh S.N."/>
        </authorList>
    </citation>
    <scope>NUCLEOTIDE SEQUENCE [LARGE SCALE GENOMIC DNA]</scope>
    <source>
        <strain evidence="2 3">RX1</strain>
    </source>
</reference>
<feature type="transmembrane region" description="Helical" evidence="1">
    <location>
        <begin position="29"/>
        <end position="52"/>
    </location>
</feature>
<organism evidence="2 3">
    <name type="scientific">Methylocapsa polymorpha</name>
    <dbReference type="NCBI Taxonomy" id="3080828"/>
    <lineage>
        <taxon>Bacteria</taxon>
        <taxon>Pseudomonadati</taxon>
        <taxon>Pseudomonadota</taxon>
        <taxon>Alphaproteobacteria</taxon>
        <taxon>Hyphomicrobiales</taxon>
        <taxon>Beijerinckiaceae</taxon>
        <taxon>Methylocapsa</taxon>
    </lineage>
</organism>
<gene>
    <name evidence="2" type="ORF">RZS28_00355</name>
</gene>